<comment type="caution">
    <text evidence="2">The sequence shown here is derived from an EMBL/GenBank/DDBJ whole genome shotgun (WGS) entry which is preliminary data.</text>
</comment>
<evidence type="ECO:0000313" key="2">
    <source>
        <dbReference type="EMBL" id="CAG8467921.1"/>
    </source>
</evidence>
<dbReference type="AlphaFoldDB" id="A0A9N8VYX4"/>
<sequence>MDPRFSADLMIDFHSWFSSSETELPTLLLERIFLIFFPAQPGQYLVQQSQQLISGLIQFTIEERSSTRSIIYNRIKGMSDFVDGSQSELIRRSENKKRIKILEKDLEQRKQLHRNELLNARDEIEKEYRQKLESEKQRCNLENQQLNDKFNREKESMELEHQKVIQNLRDKIQKLEDENKKSLAKIKDLQTEKDAAVKEAIVLQIALGDVRNVQWSDDDPNDPEQLIKDIGRIQKSLTDVTKVKGKQIQINEAKTNGLFDEYKIETHDEAHDAKTALSLSLQRLIFKKVYEFIENLSSINEDDNLESSIISTTKELVCFMEEFEATRSGDDDITRFTPIKIRQHVYASLGSRSFNDPSHPIIIAITNDLLNEMNKYREMLSEEDKNRLNVQLAELVIELIRFLFRLSTQEPKLDVKWVKRGKKIRNELMQGPWDSGDSDNLVVNFCYFPAIGINLSDKKNLRIYCKAQVLAKSYSRFSSFVRGVIDAVSEKNDS</sequence>
<evidence type="ECO:0000313" key="3">
    <source>
        <dbReference type="Proteomes" id="UP000789508"/>
    </source>
</evidence>
<organism evidence="2 3">
    <name type="scientific">Ambispora leptoticha</name>
    <dbReference type="NCBI Taxonomy" id="144679"/>
    <lineage>
        <taxon>Eukaryota</taxon>
        <taxon>Fungi</taxon>
        <taxon>Fungi incertae sedis</taxon>
        <taxon>Mucoromycota</taxon>
        <taxon>Glomeromycotina</taxon>
        <taxon>Glomeromycetes</taxon>
        <taxon>Archaeosporales</taxon>
        <taxon>Ambisporaceae</taxon>
        <taxon>Ambispora</taxon>
    </lineage>
</organism>
<dbReference type="Proteomes" id="UP000789508">
    <property type="component" value="Unassembled WGS sequence"/>
</dbReference>
<feature type="coiled-coil region" evidence="1">
    <location>
        <begin position="103"/>
        <end position="199"/>
    </location>
</feature>
<keyword evidence="1" id="KW-0175">Coiled coil</keyword>
<protein>
    <submittedName>
        <fullName evidence="2">10338_t:CDS:1</fullName>
    </submittedName>
</protein>
<proteinExistence type="predicted"/>
<name>A0A9N8VYX4_9GLOM</name>
<dbReference type="OrthoDB" id="2421414at2759"/>
<dbReference type="EMBL" id="CAJVPS010000232">
    <property type="protein sequence ID" value="CAG8467921.1"/>
    <property type="molecule type" value="Genomic_DNA"/>
</dbReference>
<evidence type="ECO:0000256" key="1">
    <source>
        <dbReference type="SAM" id="Coils"/>
    </source>
</evidence>
<reference evidence="2" key="1">
    <citation type="submission" date="2021-06" db="EMBL/GenBank/DDBJ databases">
        <authorList>
            <person name="Kallberg Y."/>
            <person name="Tangrot J."/>
            <person name="Rosling A."/>
        </authorList>
    </citation>
    <scope>NUCLEOTIDE SEQUENCE</scope>
    <source>
        <strain evidence="2">FL130A</strain>
    </source>
</reference>
<gene>
    <name evidence="2" type="ORF">ALEPTO_LOCUS1868</name>
</gene>
<keyword evidence="3" id="KW-1185">Reference proteome</keyword>
<accession>A0A9N8VYX4</accession>